<feature type="domain" description="FecR N-terminal" evidence="3">
    <location>
        <begin position="20"/>
        <end position="61"/>
    </location>
</feature>
<proteinExistence type="predicted"/>
<keyword evidence="4" id="KW-0614">Plasmid</keyword>
<dbReference type="RefSeq" id="WP_153272521.1">
    <property type="nucleotide sequence ID" value="NZ_CP043499.1"/>
</dbReference>
<dbReference type="InterPro" id="IPR012373">
    <property type="entry name" value="Ferrdict_sens_TM"/>
</dbReference>
<feature type="transmembrane region" description="Helical" evidence="1">
    <location>
        <begin position="99"/>
        <end position="118"/>
    </location>
</feature>
<dbReference type="PIRSF" id="PIRSF018266">
    <property type="entry name" value="FecR"/>
    <property type="match status" value="1"/>
</dbReference>
<dbReference type="OrthoDB" id="9798846at2"/>
<dbReference type="KEGG" id="rgr:FZ934_19240"/>
<gene>
    <name evidence="4" type="ORF">FZ934_19240</name>
</gene>
<dbReference type="EMBL" id="CP043499">
    <property type="protein sequence ID" value="QFY62529.1"/>
    <property type="molecule type" value="Genomic_DNA"/>
</dbReference>
<dbReference type="Gene3D" id="2.60.120.1440">
    <property type="match status" value="1"/>
</dbReference>
<keyword evidence="5" id="KW-1185">Reference proteome</keyword>
<name>A0A5Q0CFC3_9HYPH</name>
<protein>
    <submittedName>
        <fullName evidence="4">DUF4880 domain-containing protein</fullName>
    </submittedName>
</protein>
<evidence type="ECO:0000256" key="1">
    <source>
        <dbReference type="SAM" id="Phobius"/>
    </source>
</evidence>
<evidence type="ECO:0000313" key="5">
    <source>
        <dbReference type="Proteomes" id="UP000326881"/>
    </source>
</evidence>
<keyword evidence="1" id="KW-0812">Transmembrane</keyword>
<dbReference type="InterPro" id="IPR032623">
    <property type="entry name" value="FecR_N"/>
</dbReference>
<dbReference type="Pfam" id="PF16220">
    <property type="entry name" value="DUF4880"/>
    <property type="match status" value="1"/>
</dbReference>
<dbReference type="AlphaFoldDB" id="A0A5Q0CFC3"/>
<keyword evidence="1" id="KW-1133">Transmembrane helix</keyword>
<accession>A0A5Q0CFC3</accession>
<evidence type="ECO:0000259" key="3">
    <source>
        <dbReference type="Pfam" id="PF16220"/>
    </source>
</evidence>
<reference evidence="4 5" key="1">
    <citation type="submission" date="2019-08" db="EMBL/GenBank/DDBJ databases">
        <title>Prosopis cineraria nodule microbiome.</title>
        <authorList>
            <person name="Ali R."/>
            <person name="Chaluvadi S.R."/>
            <person name="Wang X."/>
        </authorList>
    </citation>
    <scope>NUCLEOTIDE SEQUENCE [LARGE SCALE GENOMIC DNA]</scope>
    <source>
        <strain evidence="4 5">BG7</strain>
        <plasmid evidence="4 5">unnamed</plasmid>
    </source>
</reference>
<keyword evidence="1" id="KW-0472">Membrane</keyword>
<feature type="domain" description="FecR protein" evidence="2">
    <location>
        <begin position="127"/>
        <end position="218"/>
    </location>
</feature>
<evidence type="ECO:0000313" key="4">
    <source>
        <dbReference type="EMBL" id="QFY62529.1"/>
    </source>
</evidence>
<dbReference type="PANTHER" id="PTHR30273:SF2">
    <property type="entry name" value="PROTEIN FECR"/>
    <property type="match status" value="1"/>
</dbReference>
<geneLocation type="plasmid" evidence="4 5">
    <name>unnamed</name>
</geneLocation>
<organism evidence="4 5">
    <name type="scientific">Rhizobium grahamii</name>
    <dbReference type="NCBI Taxonomy" id="1120045"/>
    <lineage>
        <taxon>Bacteria</taxon>
        <taxon>Pseudomonadati</taxon>
        <taxon>Pseudomonadota</taxon>
        <taxon>Alphaproteobacteria</taxon>
        <taxon>Hyphomicrobiales</taxon>
        <taxon>Rhizobiaceae</taxon>
        <taxon>Rhizobium/Agrobacterium group</taxon>
        <taxon>Rhizobium</taxon>
    </lineage>
</organism>
<dbReference type="GO" id="GO:0016989">
    <property type="term" value="F:sigma factor antagonist activity"/>
    <property type="evidence" value="ECO:0007669"/>
    <property type="project" value="TreeGrafter"/>
</dbReference>
<dbReference type="PANTHER" id="PTHR30273">
    <property type="entry name" value="PERIPLASMIC SIGNAL SENSOR AND SIGMA FACTOR ACTIVATOR FECR-RELATED"/>
    <property type="match status" value="1"/>
</dbReference>
<dbReference type="Proteomes" id="UP000326881">
    <property type="component" value="Plasmid unnamed"/>
</dbReference>
<evidence type="ECO:0000259" key="2">
    <source>
        <dbReference type="Pfam" id="PF04773"/>
    </source>
</evidence>
<dbReference type="InterPro" id="IPR006860">
    <property type="entry name" value="FecR"/>
</dbReference>
<dbReference type="Pfam" id="PF04773">
    <property type="entry name" value="FecR"/>
    <property type="match status" value="1"/>
</dbReference>
<sequence>MRESSRDEDEIYQYADPIVDEALNWLVRMEAGGTVEASERAEFEVWLNADAAHRTAWNEVRDVWSSPEVVTASRQLDAATPVTSVMSIRRARPGRLKTWALPLAASLALIVGASHFAMQLFPRISSDYSTAAGERREVTLPDGSLMVLNTGTAVDLDFSSGRRGVRIIQGEAWFDVVHDAAHPFHVVGDYGEVQVKGTAFSVEVEGDSDTAALQRGSVDVVHRSVEGQTARLVPGEMVIASKQSLSPVSEFDVDDRFAWLQGRIVIESQPFDAAIAKLERYFGGRVLVLNNRLRNIVVSGDYRTDRAETAIDGLTAAAGGTVTRLPGGILVIH</sequence>